<proteinExistence type="inferred from homology"/>
<dbReference type="InterPro" id="IPR016039">
    <property type="entry name" value="Thiolase-like"/>
</dbReference>
<dbReference type="GeneID" id="26244430"/>
<accession>A0A7D5UPL7</accession>
<evidence type="ECO:0000256" key="4">
    <source>
        <dbReference type="RuleBase" id="RU003694"/>
    </source>
</evidence>
<comment type="similarity">
    <text evidence="4">Belongs to the thiolase-like superfamily. Beta-ketoacyl-ACP synthases family.</text>
</comment>
<dbReference type="Gene3D" id="3.40.47.10">
    <property type="match status" value="2"/>
</dbReference>
<evidence type="ECO:0000259" key="5">
    <source>
        <dbReference type="PROSITE" id="PS52004"/>
    </source>
</evidence>
<dbReference type="EMBL" id="CP058932">
    <property type="protein sequence ID" value="QLI63539.1"/>
    <property type="molecule type" value="Genomic_DNA"/>
</dbReference>
<dbReference type="CDD" id="cd00833">
    <property type="entry name" value="PKS"/>
    <property type="match status" value="1"/>
</dbReference>
<dbReference type="InterPro" id="IPR014031">
    <property type="entry name" value="Ketoacyl_synth_C"/>
</dbReference>
<evidence type="ECO:0000313" key="6">
    <source>
        <dbReference type="EMBL" id="QLI63539.1"/>
    </source>
</evidence>
<dbReference type="SMART" id="SM00825">
    <property type="entry name" value="PKS_KS"/>
    <property type="match status" value="1"/>
</dbReference>
<keyword evidence="1" id="KW-0596">Phosphopantetheine</keyword>
<keyword evidence="3" id="KW-0012">Acyltransferase</keyword>
<dbReference type="InterPro" id="IPR050091">
    <property type="entry name" value="PKS_NRPS_Biosynth_Enz"/>
</dbReference>
<dbReference type="PANTHER" id="PTHR43775:SF14">
    <property type="entry name" value="ITERATIVE POLYKETIDE SYNTHASE AFOE-RELATED"/>
    <property type="match status" value="1"/>
</dbReference>
<feature type="domain" description="Ketosynthase family 3 (KS3)" evidence="5">
    <location>
        <begin position="1"/>
        <end position="235"/>
    </location>
</feature>
<dbReference type="InterPro" id="IPR014030">
    <property type="entry name" value="Ketoacyl_synth_N"/>
</dbReference>
<protein>
    <submittedName>
        <fullName evidence="6">Non-reducing polyketide synthase</fullName>
    </submittedName>
</protein>
<evidence type="ECO:0000313" key="7">
    <source>
        <dbReference type="Proteomes" id="UP000510686"/>
    </source>
</evidence>
<dbReference type="Pfam" id="PF02801">
    <property type="entry name" value="Ketoacyl-synt_C"/>
    <property type="match status" value="1"/>
</dbReference>
<sequence>MGITTNETEVHGRFHSGQLYKTELEGFLSYCKRFPTGVRSYIAGKVRHFFGWTAPAMTVDTVCSTSTVAIDLAYKAILSRECSAALAGGTNFYSTPMFFQNLTAGEAIGAVFLKKSTYAISDGDQVIGVISAIAINQNQNMTPIFVPNLPSLTSVFRTAIQKLGLDAKDISVVEAHGTGTPVGDPVEYDSIRQVFGGSIRAGQNALQIGSVKGLIGHTEGASGLVALIKILLMMQ</sequence>
<name>A0A7D5UPL7_9HYPO</name>
<organism evidence="6 7">
    <name type="scientific">Metarhizium brunneum</name>
    <dbReference type="NCBI Taxonomy" id="500148"/>
    <lineage>
        <taxon>Eukaryota</taxon>
        <taxon>Fungi</taxon>
        <taxon>Dikarya</taxon>
        <taxon>Ascomycota</taxon>
        <taxon>Pezizomycotina</taxon>
        <taxon>Sordariomycetes</taxon>
        <taxon>Hypocreomycetidae</taxon>
        <taxon>Hypocreales</taxon>
        <taxon>Clavicipitaceae</taxon>
        <taxon>Metarhizium</taxon>
    </lineage>
</organism>
<dbReference type="GO" id="GO:0044550">
    <property type="term" value="P:secondary metabolite biosynthetic process"/>
    <property type="evidence" value="ECO:0007669"/>
    <property type="project" value="TreeGrafter"/>
</dbReference>
<dbReference type="Proteomes" id="UP000510686">
    <property type="component" value="Chromosome 1"/>
</dbReference>
<reference evidence="6 7" key="1">
    <citation type="submission" date="2020-07" db="EMBL/GenBank/DDBJ databases">
        <title>Telomere length de novo assembly of all 7 chromosomes of the fungus, Metarhizium brunneum, using a novel assembly pipeline.</title>
        <authorList>
            <person name="Saud z."/>
            <person name="Kortsinoglou A."/>
            <person name="Kouvelis V.N."/>
            <person name="Butt T.M."/>
        </authorList>
    </citation>
    <scope>NUCLEOTIDE SEQUENCE [LARGE SCALE GENOMIC DNA]</scope>
    <source>
        <strain evidence="6 7">4556</strain>
    </source>
</reference>
<gene>
    <name evidence="6" type="primary">sor2</name>
    <name evidence="6" type="ORF">G6M90_00g000050</name>
</gene>
<dbReference type="GO" id="GO:0006633">
    <property type="term" value="P:fatty acid biosynthetic process"/>
    <property type="evidence" value="ECO:0007669"/>
    <property type="project" value="TreeGrafter"/>
</dbReference>
<dbReference type="SUPFAM" id="SSF53901">
    <property type="entry name" value="Thiolase-like"/>
    <property type="match status" value="1"/>
</dbReference>
<dbReference type="PANTHER" id="PTHR43775">
    <property type="entry name" value="FATTY ACID SYNTHASE"/>
    <property type="match status" value="1"/>
</dbReference>
<dbReference type="KEGG" id="mbrn:26244430"/>
<dbReference type="PROSITE" id="PS52004">
    <property type="entry name" value="KS3_2"/>
    <property type="match status" value="1"/>
</dbReference>
<keyword evidence="4" id="KW-0808">Transferase</keyword>
<keyword evidence="2" id="KW-0597">Phosphoprotein</keyword>
<keyword evidence="7" id="KW-1185">Reference proteome</keyword>
<dbReference type="AlphaFoldDB" id="A0A7D5UPL7"/>
<evidence type="ECO:0000256" key="2">
    <source>
        <dbReference type="ARBA" id="ARBA00022553"/>
    </source>
</evidence>
<dbReference type="RefSeq" id="XP_065985592.1">
    <property type="nucleotide sequence ID" value="XM_066129473.1"/>
</dbReference>
<evidence type="ECO:0000256" key="1">
    <source>
        <dbReference type="ARBA" id="ARBA00022450"/>
    </source>
</evidence>
<dbReference type="GO" id="GO:0004312">
    <property type="term" value="F:fatty acid synthase activity"/>
    <property type="evidence" value="ECO:0007669"/>
    <property type="project" value="TreeGrafter"/>
</dbReference>
<dbReference type="Pfam" id="PF00109">
    <property type="entry name" value="ketoacyl-synt"/>
    <property type="match status" value="1"/>
</dbReference>
<dbReference type="InterPro" id="IPR020841">
    <property type="entry name" value="PKS_Beta-ketoAc_synthase_dom"/>
</dbReference>
<evidence type="ECO:0000256" key="3">
    <source>
        <dbReference type="ARBA" id="ARBA00023315"/>
    </source>
</evidence>
<dbReference type="OrthoDB" id="329835at2759"/>